<dbReference type="InterPro" id="IPR010344">
    <property type="entry name" value="YbjH"/>
</dbReference>
<evidence type="ECO:0000313" key="2">
    <source>
        <dbReference type="Proteomes" id="UP001169823"/>
    </source>
</evidence>
<proteinExistence type="predicted"/>
<accession>A0AAW7XVZ8</accession>
<comment type="caution">
    <text evidence="1">The sequence shown here is derived from an EMBL/GenBank/DDBJ whole genome shotgun (WGS) entry which is preliminary data.</text>
</comment>
<dbReference type="Pfam" id="PF06082">
    <property type="entry name" value="YjbH"/>
    <property type="match status" value="1"/>
</dbReference>
<dbReference type="Proteomes" id="UP001169823">
    <property type="component" value="Unassembled WGS sequence"/>
</dbReference>
<evidence type="ECO:0000313" key="1">
    <source>
        <dbReference type="EMBL" id="MDO6458402.1"/>
    </source>
</evidence>
<protein>
    <submittedName>
        <fullName evidence="1">YjbH domain-containing protein</fullName>
    </submittedName>
</protein>
<dbReference type="EMBL" id="JAUOPJ010000013">
    <property type="protein sequence ID" value="MDO6458402.1"/>
    <property type="molecule type" value="Genomic_DNA"/>
</dbReference>
<dbReference type="AlphaFoldDB" id="A0AAW7XVZ8"/>
<organism evidence="1 2">
    <name type="scientific">Celeribacter halophilus</name>
    <dbReference type="NCBI Taxonomy" id="576117"/>
    <lineage>
        <taxon>Bacteria</taxon>
        <taxon>Pseudomonadati</taxon>
        <taxon>Pseudomonadota</taxon>
        <taxon>Alphaproteobacteria</taxon>
        <taxon>Rhodobacterales</taxon>
        <taxon>Roseobacteraceae</taxon>
        <taxon>Celeribacter</taxon>
    </lineage>
</organism>
<sequence>MIGNVLEWMDSGGGVYKVIRDVQSRMVFSIKNIATRSLQNSSVITLACFIASAPAIADEYPPMTFERSKTLSYNLFGVPGLIDMPTAEVAREGDLAASVVRFGGTTRTNLTFQVTPRLSGSFRYSKIDPYYVGGGALYDRSFDLKYQLAEEGNWRPSIAIGLQDFIGTSVYSGEYLVATKHLTPSFALTGGLGWGRLASYGAFSNPLSALDDHFDIRAEGFEGKGGEPDPGRWFTGDAAFFGGVAWRATDKMLLKAEYSSDDFDSETSSGANDWSSPLNFGVDYQLAKDLSVQGYFLHGEEIGASVTLLFNPKDPPVYGGIEAAPPPVAVRPAISYADLGWLEDSVRSQDSTRKTHAALQGLGLEMEELHLEAHSATLYLRNDKYGASAEAIGRAARILTHTLPASIETFQIVATDNGQPRSMVTLQRSDVEDLELSPGGTEEILARARIEEAPRKSLTWDNPAEQRPRFSWGLAPYLSLSYFDPDQPVRADLGLELSADYWLAPNIVVSGAVRKRLVGNIEDMRESNSVLEHVRTDAGLYASEGDPSIANLTIAHFGRPAPQFYSRVTFGYLETMFAGISGELLWKPVDSRLALGAEVNYVKQRDYDQLFGLQDYEVATGHISAYYDFENGFLTQLDVGRYLAGDTGATLTVEREFKNGFKVGAYATLTDVPFDDFGEGSFDKGLLFTVPFEVLFGSPNRQPSTITLRSLARDGGARLNVAGRLYESVRKDHKVELVESWGKFWR</sequence>
<dbReference type="SUPFAM" id="SSF56935">
    <property type="entry name" value="Porins"/>
    <property type="match status" value="1"/>
</dbReference>
<gene>
    <name evidence="1" type="ORF">Q4494_15030</name>
</gene>
<dbReference type="RefSeq" id="WP_303494909.1">
    <property type="nucleotide sequence ID" value="NZ_JAUOPJ010000013.1"/>
</dbReference>
<name>A0AAW7XVZ8_9RHOB</name>
<reference evidence="1" key="1">
    <citation type="submission" date="2023-07" db="EMBL/GenBank/DDBJ databases">
        <title>Genome content predicts the carbon catabolic preferences of heterotrophic bacteria.</title>
        <authorList>
            <person name="Gralka M."/>
        </authorList>
    </citation>
    <scope>NUCLEOTIDE SEQUENCE</scope>
    <source>
        <strain evidence="1">I2M02</strain>
    </source>
</reference>